<gene>
    <name evidence="2" type="ORF">MNVM_05620</name>
</gene>
<evidence type="ECO:0000313" key="2">
    <source>
        <dbReference type="EMBL" id="BBX11481.1"/>
    </source>
</evidence>
<accession>A0A7I7JJX0</accession>
<dbReference type="EMBL" id="AP022562">
    <property type="protein sequence ID" value="BBX11481.1"/>
    <property type="molecule type" value="Genomic_DNA"/>
</dbReference>
<proteinExistence type="predicted"/>
<evidence type="ECO:0000313" key="3">
    <source>
        <dbReference type="Proteomes" id="UP000466997"/>
    </source>
</evidence>
<feature type="compositionally biased region" description="Basic and acidic residues" evidence="1">
    <location>
        <begin position="87"/>
        <end position="107"/>
    </location>
</feature>
<dbReference type="Proteomes" id="UP000466997">
    <property type="component" value="Chromosome"/>
</dbReference>
<dbReference type="KEGG" id="mnm:MNVM_05620"/>
<organism evidence="2 3">
    <name type="scientific">Mycobacterium novum</name>
    <dbReference type="NCBI Taxonomy" id="2492438"/>
    <lineage>
        <taxon>Bacteria</taxon>
        <taxon>Bacillati</taxon>
        <taxon>Actinomycetota</taxon>
        <taxon>Actinomycetes</taxon>
        <taxon>Mycobacteriales</taxon>
        <taxon>Mycobacteriaceae</taxon>
        <taxon>Mycobacterium</taxon>
    </lineage>
</organism>
<keyword evidence="3" id="KW-1185">Reference proteome</keyword>
<feature type="region of interest" description="Disordered" evidence="1">
    <location>
        <begin position="72"/>
        <end position="107"/>
    </location>
</feature>
<evidence type="ECO:0000256" key="1">
    <source>
        <dbReference type="SAM" id="MobiDB-lite"/>
    </source>
</evidence>
<sequence length="107" mass="11717">MEFRRGGARLRHAAPHLLREPLKAAILGPVPHSRHQHLTQTAMSLGRHQILLVADGSRFDAVDTGITVKTVDGDTHSAVPLDAPNPSRDKTDEGRKEIRDRNGPLHG</sequence>
<protein>
    <submittedName>
        <fullName evidence="2">Uncharacterized protein</fullName>
    </submittedName>
</protein>
<reference evidence="2 3" key="1">
    <citation type="journal article" date="2019" name="Emerg. Microbes Infect.">
        <title>Comprehensive subspecies identification of 175 nontuberculous mycobacteria species based on 7547 genomic profiles.</title>
        <authorList>
            <person name="Matsumoto Y."/>
            <person name="Kinjo T."/>
            <person name="Motooka D."/>
            <person name="Nabeya D."/>
            <person name="Jung N."/>
            <person name="Uechi K."/>
            <person name="Horii T."/>
            <person name="Iida T."/>
            <person name="Fujita J."/>
            <person name="Nakamura S."/>
        </authorList>
    </citation>
    <scope>NUCLEOTIDE SEQUENCE [LARGE SCALE GENOMIC DNA]</scope>
    <source>
        <strain evidence="2 3">JCM 6391</strain>
    </source>
</reference>
<dbReference type="AlphaFoldDB" id="A0A7I7JJX0"/>
<name>A0A7I7JJX0_9MYCO</name>